<protein>
    <submittedName>
        <fullName evidence="2">Multidrug efflux pump</fullName>
    </submittedName>
</protein>
<feature type="transmembrane region" description="Helical" evidence="1">
    <location>
        <begin position="385"/>
        <end position="406"/>
    </location>
</feature>
<sequence>MILSDVSVKRPVFATVLSLLLVIFGIVSFSMLPLREYPDIDPPVVSIDTTYTGAAASVVDSRITQVLEERIAGVEGIEYIESISEDGRSRITVRFSINMDVNEAANDIRDRVSGVARSLPDEADPPQVRKMDANQDVIVWWNLTSDRMTLPELSDYANRYLVDRFSTIPGVGMVRVGGEQPYAMRVWLDREALAARNLTAADVERALEEENVELPAGSIESATRLFTARVARAFNTPEDFAQLVIARGDDYLVRLGDVARVERGTVEARNLFRGNGVPMVGIGLERQSTANTIDVARAARAVVDDLNASLPEGMRIEPSYDGSVFIEGAVKEVYSTLLIALVLVVLAIFLFLGSPRAILIPAVTLPVSVTATFSALLLFGFTVNLLTLLALVLAIGLVVDDAIIVLENIRRRIDEEGETPLVAAFYGARQVGFAVVSTTLVLIAVFVPIAFLQGDVGRLFSEFALTMAAAVAFSSFVALTLSAMLASKVLKAHDDDHWLSNLVERSLRAARSRYACILRATLRWRWPMLGVFALLFAGTLWLFQQLPSEFTPAEDRGTLFVMVNGPEGASYDYMLDYMDEVESRIMQLVDAGEISRVLVRAPRAFGAVTTYNTGFVIVVLEDWGKRRNGFEIMQDIRLRLADLPGVRAFPLMRQGFVGSRSQPFQLVIGGAGSYDELAEWRDILMQKINENNPGLVNLDSDYKETQPQLEIHIDYQRAADLGVSVLTISRTLETMLGSRRVTTYLDDGEEYDVIVEGEREAQRTLSSLENIHVRSGVSGELIPLSNLVRLEEYAGSTSLNRYNRTRAITIEASVAEGVALGTALDHVERLAREHLPEQLVIDYKGQSLDLRNSGSSMAFVFALGLLVVFLVLAAQFESFVHPLVIMLGVPMAIGGALLGLWLTGNSLNLYSQIGLVMLIGLAAKNGILIVEFANQLRDAGKPFEEALIEASTLRLRPILMTGVTTVAGALPLVMAFGPGAETRAVIGIVVMSGVTVSMFLTLIIIPLLYSLLARNTGSPHAVSQRLEQESGAGPG</sequence>
<feature type="transmembrane region" description="Helical" evidence="1">
    <location>
        <begin position="12"/>
        <end position="32"/>
    </location>
</feature>
<dbReference type="PANTHER" id="PTHR32063">
    <property type="match status" value="1"/>
</dbReference>
<feature type="transmembrane region" description="Helical" evidence="1">
    <location>
        <begin position="958"/>
        <end position="978"/>
    </location>
</feature>
<dbReference type="Gene3D" id="3.30.2090.10">
    <property type="entry name" value="Multidrug efflux transporter AcrB TolC docking domain, DN and DC subdomains"/>
    <property type="match status" value="2"/>
</dbReference>
<keyword evidence="1" id="KW-1133">Transmembrane helix</keyword>
<dbReference type="RefSeq" id="WP_093478567.1">
    <property type="nucleotide sequence ID" value="NZ_FOUI01000018.1"/>
</dbReference>
<gene>
    <name evidence="2" type="ORF">SAMN05216217_11846</name>
</gene>
<dbReference type="EMBL" id="FOUI01000018">
    <property type="protein sequence ID" value="SFM84961.1"/>
    <property type="molecule type" value="Genomic_DNA"/>
</dbReference>
<dbReference type="PRINTS" id="PR00702">
    <property type="entry name" value="ACRIFLAVINRP"/>
</dbReference>
<dbReference type="GO" id="GO:0042910">
    <property type="term" value="F:xenobiotic transmembrane transporter activity"/>
    <property type="evidence" value="ECO:0007669"/>
    <property type="project" value="TreeGrafter"/>
</dbReference>
<feature type="transmembrane region" description="Helical" evidence="1">
    <location>
        <begin position="431"/>
        <end position="451"/>
    </location>
</feature>
<reference evidence="3" key="1">
    <citation type="submission" date="2016-10" db="EMBL/GenBank/DDBJ databases">
        <authorList>
            <person name="Varghese N."/>
            <person name="Submissions S."/>
        </authorList>
    </citation>
    <scope>NUCLEOTIDE SEQUENCE [LARGE SCALE GENOMIC DNA]</scope>
    <source>
        <strain evidence="3">DSM 24213</strain>
    </source>
</reference>
<feature type="transmembrane region" description="Helical" evidence="1">
    <location>
        <begin position="359"/>
        <end position="379"/>
    </location>
</feature>
<evidence type="ECO:0000313" key="2">
    <source>
        <dbReference type="EMBL" id="SFM84961.1"/>
    </source>
</evidence>
<proteinExistence type="predicted"/>
<dbReference type="Proteomes" id="UP000243629">
    <property type="component" value="Unassembled WGS sequence"/>
</dbReference>
<feature type="transmembrane region" description="Helical" evidence="1">
    <location>
        <begin position="984"/>
        <end position="1009"/>
    </location>
</feature>
<dbReference type="Gene3D" id="3.30.70.1440">
    <property type="entry name" value="Multidrug efflux transporter AcrB pore domain"/>
    <property type="match status" value="1"/>
</dbReference>
<dbReference type="InterPro" id="IPR027463">
    <property type="entry name" value="AcrB_DN_DC_subdom"/>
</dbReference>
<dbReference type="Pfam" id="PF00873">
    <property type="entry name" value="ACR_tran"/>
    <property type="match status" value="1"/>
</dbReference>
<feature type="transmembrane region" description="Helical" evidence="1">
    <location>
        <begin position="883"/>
        <end position="903"/>
    </location>
</feature>
<feature type="transmembrane region" description="Helical" evidence="1">
    <location>
        <begin position="857"/>
        <end position="876"/>
    </location>
</feature>
<dbReference type="Gene3D" id="3.30.70.1320">
    <property type="entry name" value="Multidrug efflux transporter AcrB pore domain like"/>
    <property type="match status" value="1"/>
</dbReference>
<dbReference type="Gene3D" id="1.20.1640.10">
    <property type="entry name" value="Multidrug efflux transporter AcrB transmembrane domain"/>
    <property type="match status" value="2"/>
</dbReference>
<dbReference type="PANTHER" id="PTHR32063:SF14">
    <property type="entry name" value="BLL4319 PROTEIN"/>
    <property type="match status" value="1"/>
</dbReference>
<dbReference type="SUPFAM" id="SSF82714">
    <property type="entry name" value="Multidrug efflux transporter AcrB TolC docking domain, DN and DC subdomains"/>
    <property type="match status" value="2"/>
</dbReference>
<dbReference type="InterPro" id="IPR001036">
    <property type="entry name" value="Acrflvin-R"/>
</dbReference>
<organism evidence="2 3">
    <name type="scientific">Halopseudomonas yangmingensis</name>
    <dbReference type="NCBI Taxonomy" id="1720063"/>
    <lineage>
        <taxon>Bacteria</taxon>
        <taxon>Pseudomonadati</taxon>
        <taxon>Pseudomonadota</taxon>
        <taxon>Gammaproteobacteria</taxon>
        <taxon>Pseudomonadales</taxon>
        <taxon>Pseudomonadaceae</taxon>
        <taxon>Halopseudomonas</taxon>
    </lineage>
</organism>
<evidence type="ECO:0000313" key="3">
    <source>
        <dbReference type="Proteomes" id="UP000243629"/>
    </source>
</evidence>
<feature type="transmembrane region" description="Helical" evidence="1">
    <location>
        <begin position="463"/>
        <end position="486"/>
    </location>
</feature>
<keyword evidence="3" id="KW-1185">Reference proteome</keyword>
<dbReference type="OrthoDB" id="9757904at2"/>
<feature type="transmembrane region" description="Helical" evidence="1">
    <location>
        <begin position="333"/>
        <end position="352"/>
    </location>
</feature>
<feature type="transmembrane region" description="Helical" evidence="1">
    <location>
        <begin position="909"/>
        <end position="933"/>
    </location>
</feature>
<keyword evidence="1" id="KW-0472">Membrane</keyword>
<dbReference type="STRING" id="1720063.SAMN05216217_11846"/>
<dbReference type="SUPFAM" id="SSF82693">
    <property type="entry name" value="Multidrug efflux transporter AcrB pore domain, PN1, PN2, PC1 and PC2 subdomains"/>
    <property type="match status" value="3"/>
</dbReference>
<accession>A0A1I4U7Z4</accession>
<feature type="transmembrane region" description="Helical" evidence="1">
    <location>
        <begin position="526"/>
        <end position="543"/>
    </location>
</feature>
<dbReference type="GO" id="GO:0005886">
    <property type="term" value="C:plasma membrane"/>
    <property type="evidence" value="ECO:0007669"/>
    <property type="project" value="TreeGrafter"/>
</dbReference>
<dbReference type="Gene3D" id="3.30.70.1430">
    <property type="entry name" value="Multidrug efflux transporter AcrB pore domain"/>
    <property type="match status" value="2"/>
</dbReference>
<name>A0A1I4U7Z4_9GAMM</name>
<keyword evidence="1" id="KW-0812">Transmembrane</keyword>
<dbReference type="SUPFAM" id="SSF82866">
    <property type="entry name" value="Multidrug efflux transporter AcrB transmembrane domain"/>
    <property type="match status" value="2"/>
</dbReference>
<dbReference type="AlphaFoldDB" id="A0A1I4U7Z4"/>
<evidence type="ECO:0000256" key="1">
    <source>
        <dbReference type="SAM" id="Phobius"/>
    </source>
</evidence>